<sequence length="96" mass="11097">MTSTPEIDDAHHRVVLHIQVNAGRRYSVRQIRFSGNDTSRDAVLRREMRQMEGAWLNNEKVDQGKVRLDRTGFFENVEQQIVPVSGTADQVDVVYR</sequence>
<evidence type="ECO:0000256" key="1">
    <source>
        <dbReference type="ARBA" id="ARBA00004370"/>
    </source>
</evidence>
<organism evidence="4 5">
    <name type="scientific">Klebsiella pneumoniae</name>
    <dbReference type="NCBI Taxonomy" id="573"/>
    <lineage>
        <taxon>Bacteria</taxon>
        <taxon>Pseudomonadati</taxon>
        <taxon>Pseudomonadota</taxon>
        <taxon>Gammaproteobacteria</taxon>
        <taxon>Enterobacterales</taxon>
        <taxon>Enterobacteriaceae</taxon>
        <taxon>Klebsiella/Raoultella group</taxon>
        <taxon>Klebsiella</taxon>
        <taxon>Klebsiella pneumoniae complex</taxon>
    </lineage>
</organism>
<dbReference type="InterPro" id="IPR034746">
    <property type="entry name" value="POTRA"/>
</dbReference>
<reference evidence="4 5" key="1">
    <citation type="submission" date="2018-06" db="EMBL/GenBank/DDBJ databases">
        <authorList>
            <consortium name="Pathogen Informatics"/>
            <person name="Doyle S."/>
        </authorList>
    </citation>
    <scope>NUCLEOTIDE SEQUENCE [LARGE SCALE GENOMIC DNA]</scope>
    <source>
        <strain evidence="4 5">NCTC9128</strain>
    </source>
</reference>
<evidence type="ECO:0000259" key="3">
    <source>
        <dbReference type="PROSITE" id="PS51779"/>
    </source>
</evidence>
<gene>
    <name evidence="4" type="primary">yaeT_2</name>
    <name evidence="4" type="ORF">NCTC9128_04233</name>
</gene>
<keyword evidence="2" id="KW-0472">Membrane</keyword>
<comment type="subcellular location">
    <subcellularLocation>
        <location evidence="1">Membrane</location>
    </subcellularLocation>
</comment>
<dbReference type="GO" id="GO:0019867">
    <property type="term" value="C:outer membrane"/>
    <property type="evidence" value="ECO:0007669"/>
    <property type="project" value="InterPro"/>
</dbReference>
<protein>
    <submittedName>
        <fullName evidence="4">Outer membrane protein assembly factor YaeT</fullName>
    </submittedName>
</protein>
<dbReference type="EMBL" id="UAWN01000012">
    <property type="protein sequence ID" value="SQC16575.1"/>
    <property type="molecule type" value="Genomic_DNA"/>
</dbReference>
<dbReference type="PROSITE" id="PS51779">
    <property type="entry name" value="POTRA"/>
    <property type="match status" value="1"/>
</dbReference>
<accession>A0A2X3D771</accession>
<name>A0A2X3D771_KLEPN</name>
<proteinExistence type="predicted"/>
<dbReference type="Pfam" id="PF07244">
    <property type="entry name" value="POTRA"/>
    <property type="match status" value="1"/>
</dbReference>
<evidence type="ECO:0000313" key="5">
    <source>
        <dbReference type="Proteomes" id="UP000251088"/>
    </source>
</evidence>
<dbReference type="AlphaFoldDB" id="A0A2X3D771"/>
<evidence type="ECO:0000313" key="4">
    <source>
        <dbReference type="EMBL" id="SQC16575.1"/>
    </source>
</evidence>
<dbReference type="FunFam" id="3.10.20.310:FF:000001">
    <property type="entry name" value="Outer membrane protein assembly factor BamA"/>
    <property type="match status" value="1"/>
</dbReference>
<evidence type="ECO:0000256" key="2">
    <source>
        <dbReference type="ARBA" id="ARBA00023136"/>
    </source>
</evidence>
<feature type="domain" description="POTRA" evidence="3">
    <location>
        <begin position="26"/>
        <end position="96"/>
    </location>
</feature>
<dbReference type="Gene3D" id="3.10.20.310">
    <property type="entry name" value="membrane protein fhac"/>
    <property type="match status" value="1"/>
</dbReference>
<dbReference type="InterPro" id="IPR010827">
    <property type="entry name" value="BamA/TamA_POTRA"/>
</dbReference>
<dbReference type="Proteomes" id="UP000251088">
    <property type="component" value="Unassembled WGS sequence"/>
</dbReference>